<dbReference type="EMBL" id="NAJL01000004">
    <property type="protein sequence ID" value="TKA32904.1"/>
    <property type="molecule type" value="Genomic_DNA"/>
</dbReference>
<dbReference type="PANTHER" id="PTHR45458">
    <property type="entry name" value="SHORT-CHAIN DEHYDROGENASE/REDUCTASE SDR"/>
    <property type="match status" value="1"/>
</dbReference>
<protein>
    <submittedName>
        <fullName evidence="1">Uncharacterized protein</fullName>
    </submittedName>
</protein>
<evidence type="ECO:0000313" key="2">
    <source>
        <dbReference type="Proteomes" id="UP000308549"/>
    </source>
</evidence>
<dbReference type="Pfam" id="PF00106">
    <property type="entry name" value="adh_short"/>
    <property type="match status" value="1"/>
</dbReference>
<reference evidence="1 2" key="1">
    <citation type="submission" date="2017-03" db="EMBL/GenBank/DDBJ databases">
        <title>Genomes of endolithic fungi from Antarctica.</title>
        <authorList>
            <person name="Coleine C."/>
            <person name="Masonjones S."/>
            <person name="Stajich J.E."/>
        </authorList>
    </citation>
    <scope>NUCLEOTIDE SEQUENCE [LARGE SCALE GENOMIC DNA]</scope>
    <source>
        <strain evidence="1 2">CCFEE 6315</strain>
    </source>
</reference>
<comment type="caution">
    <text evidence="1">The sequence shown here is derived from an EMBL/GenBank/DDBJ whole genome shotgun (WGS) entry which is preliminary data.</text>
</comment>
<dbReference type="InterPro" id="IPR036291">
    <property type="entry name" value="NAD(P)-bd_dom_sf"/>
</dbReference>
<gene>
    <name evidence="1" type="ORF">B0A50_01130</name>
</gene>
<sequence>MMTAVTAPPAKTWLVVGASRGIGHEFARQLLERGDSVYATVRKPGAEHMAAFCSYDDFAFHLHTNTIGPIICAQRLLNSGISIGTTIFISSDSGSTQNFREKEDGFSAYSASKAALNQMARHMAAELKRKKSETVILLLHPGEVMTDMANVDLGWEVEGQMTPAESVSACLKTIETKGLDESGTFWTWDNKVSPTVDITRSGCALINYQPYPW</sequence>
<dbReference type="GO" id="GO:0016616">
    <property type="term" value="F:oxidoreductase activity, acting on the CH-OH group of donors, NAD or NADP as acceptor"/>
    <property type="evidence" value="ECO:0007669"/>
    <property type="project" value="TreeGrafter"/>
</dbReference>
<dbReference type="InterPro" id="IPR052184">
    <property type="entry name" value="SDR_enzymes"/>
</dbReference>
<dbReference type="PANTHER" id="PTHR45458:SF1">
    <property type="entry name" value="SHORT CHAIN DEHYDROGENASE"/>
    <property type="match status" value="1"/>
</dbReference>
<dbReference type="PRINTS" id="PR00081">
    <property type="entry name" value="GDHRDH"/>
</dbReference>
<dbReference type="SUPFAM" id="SSF51735">
    <property type="entry name" value="NAD(P)-binding Rossmann-fold domains"/>
    <property type="match status" value="1"/>
</dbReference>
<keyword evidence="2" id="KW-1185">Reference proteome</keyword>
<proteinExistence type="predicted"/>
<dbReference type="OrthoDB" id="5296at2759"/>
<accession>A0A4U0UC95</accession>
<dbReference type="Proteomes" id="UP000308549">
    <property type="component" value="Unassembled WGS sequence"/>
</dbReference>
<evidence type="ECO:0000313" key="1">
    <source>
        <dbReference type="EMBL" id="TKA32904.1"/>
    </source>
</evidence>
<dbReference type="InterPro" id="IPR002347">
    <property type="entry name" value="SDR_fam"/>
</dbReference>
<organism evidence="1 2">
    <name type="scientific">Salinomyces thailandicus</name>
    <dbReference type="NCBI Taxonomy" id="706561"/>
    <lineage>
        <taxon>Eukaryota</taxon>
        <taxon>Fungi</taxon>
        <taxon>Dikarya</taxon>
        <taxon>Ascomycota</taxon>
        <taxon>Pezizomycotina</taxon>
        <taxon>Dothideomycetes</taxon>
        <taxon>Dothideomycetidae</taxon>
        <taxon>Mycosphaerellales</taxon>
        <taxon>Teratosphaeriaceae</taxon>
        <taxon>Salinomyces</taxon>
    </lineage>
</organism>
<dbReference type="Gene3D" id="3.40.50.720">
    <property type="entry name" value="NAD(P)-binding Rossmann-like Domain"/>
    <property type="match status" value="2"/>
</dbReference>
<dbReference type="AlphaFoldDB" id="A0A4U0UC95"/>
<name>A0A4U0UC95_9PEZI</name>